<feature type="transmembrane region" description="Helical" evidence="1">
    <location>
        <begin position="34"/>
        <end position="56"/>
    </location>
</feature>
<organism evidence="2">
    <name type="scientific">bioreactor metagenome</name>
    <dbReference type="NCBI Taxonomy" id="1076179"/>
    <lineage>
        <taxon>unclassified sequences</taxon>
        <taxon>metagenomes</taxon>
        <taxon>ecological metagenomes</taxon>
    </lineage>
</organism>
<evidence type="ECO:0000313" key="2">
    <source>
        <dbReference type="EMBL" id="MPM61243.1"/>
    </source>
</evidence>
<keyword evidence="1" id="KW-0812">Transmembrane</keyword>
<gene>
    <name evidence="2" type="ORF">SDC9_108101</name>
</gene>
<keyword evidence="1" id="KW-0472">Membrane</keyword>
<evidence type="ECO:0000256" key="1">
    <source>
        <dbReference type="SAM" id="Phobius"/>
    </source>
</evidence>
<feature type="transmembrane region" description="Helical" evidence="1">
    <location>
        <begin position="6"/>
        <end position="22"/>
    </location>
</feature>
<sequence length="82" mass="8933">MGTPVVLYLLLSVISNLIGCLVPESYCFAGSDKLVDVLTISAYVIPIILIIVAFNIGGKKLTYYLLVTCKCCDKTISMITRI</sequence>
<reference evidence="2" key="1">
    <citation type="submission" date="2019-08" db="EMBL/GenBank/DDBJ databases">
        <authorList>
            <person name="Kucharzyk K."/>
            <person name="Murdoch R.W."/>
            <person name="Higgins S."/>
            <person name="Loffler F."/>
        </authorList>
    </citation>
    <scope>NUCLEOTIDE SEQUENCE</scope>
</reference>
<protein>
    <submittedName>
        <fullName evidence="2">Uncharacterized protein</fullName>
    </submittedName>
</protein>
<proteinExistence type="predicted"/>
<name>A0A645BDI5_9ZZZZ</name>
<accession>A0A645BDI5</accession>
<dbReference type="AlphaFoldDB" id="A0A645BDI5"/>
<keyword evidence="1" id="KW-1133">Transmembrane helix</keyword>
<comment type="caution">
    <text evidence="2">The sequence shown here is derived from an EMBL/GenBank/DDBJ whole genome shotgun (WGS) entry which is preliminary data.</text>
</comment>
<dbReference type="EMBL" id="VSSQ01018232">
    <property type="protein sequence ID" value="MPM61243.1"/>
    <property type="molecule type" value="Genomic_DNA"/>
</dbReference>